<protein>
    <submittedName>
        <fullName evidence="2">Uncharacterized protein</fullName>
    </submittedName>
</protein>
<dbReference type="EMBL" id="OW240915">
    <property type="protein sequence ID" value="CAH2281857.1"/>
    <property type="molecule type" value="Genomic_DNA"/>
</dbReference>
<evidence type="ECO:0000313" key="2">
    <source>
        <dbReference type="EMBL" id="CAH2281857.1"/>
    </source>
</evidence>
<feature type="non-terminal residue" evidence="2">
    <location>
        <position position="1"/>
    </location>
</feature>
<feature type="region of interest" description="Disordered" evidence="1">
    <location>
        <begin position="1"/>
        <end position="44"/>
    </location>
</feature>
<evidence type="ECO:0000313" key="3">
    <source>
        <dbReference type="Proteomes" id="UP001295444"/>
    </source>
</evidence>
<organism evidence="2 3">
    <name type="scientific">Pelobates cultripes</name>
    <name type="common">Western spadefoot toad</name>
    <dbReference type="NCBI Taxonomy" id="61616"/>
    <lineage>
        <taxon>Eukaryota</taxon>
        <taxon>Metazoa</taxon>
        <taxon>Chordata</taxon>
        <taxon>Craniata</taxon>
        <taxon>Vertebrata</taxon>
        <taxon>Euteleostomi</taxon>
        <taxon>Amphibia</taxon>
        <taxon>Batrachia</taxon>
        <taxon>Anura</taxon>
        <taxon>Pelobatoidea</taxon>
        <taxon>Pelobatidae</taxon>
        <taxon>Pelobates</taxon>
    </lineage>
</organism>
<gene>
    <name evidence="2" type="ORF">PECUL_23A058098</name>
</gene>
<reference evidence="2" key="1">
    <citation type="submission" date="2022-03" db="EMBL/GenBank/DDBJ databases">
        <authorList>
            <person name="Alioto T."/>
            <person name="Alioto T."/>
            <person name="Gomez Garrido J."/>
        </authorList>
    </citation>
    <scope>NUCLEOTIDE SEQUENCE</scope>
</reference>
<dbReference type="AlphaFoldDB" id="A0AAD1RV57"/>
<accession>A0AAD1RV57</accession>
<sequence>KHHSPTPIKRTGIHPAAQRPHSPKQGVNENLPSRPAVDPAKTDTALRTVRRVTYRSNTYRHGENPVDLAWLMDCATRRQTGHGSAEDLGA</sequence>
<keyword evidence="3" id="KW-1185">Reference proteome</keyword>
<dbReference type="Proteomes" id="UP001295444">
    <property type="component" value="Chromosome 04"/>
</dbReference>
<proteinExistence type="predicted"/>
<evidence type="ECO:0000256" key="1">
    <source>
        <dbReference type="SAM" id="MobiDB-lite"/>
    </source>
</evidence>
<name>A0AAD1RV57_PELCU</name>